<evidence type="ECO:0000313" key="5">
    <source>
        <dbReference type="EMBL" id="AHI20412.1"/>
    </source>
</evidence>
<dbReference type="InterPro" id="IPR011711">
    <property type="entry name" value="GntR_C"/>
</dbReference>
<keyword evidence="3" id="KW-0804">Transcription</keyword>
<dbReference type="Pfam" id="PF07729">
    <property type="entry name" value="FCD"/>
    <property type="match status" value="1"/>
</dbReference>
<evidence type="ECO:0000259" key="4">
    <source>
        <dbReference type="PROSITE" id="PS50949"/>
    </source>
</evidence>
<accession>A0ABN4CH53</accession>
<dbReference type="SMART" id="SM00345">
    <property type="entry name" value="HTH_GNTR"/>
    <property type="match status" value="1"/>
</dbReference>
<dbReference type="Proteomes" id="UP000019226">
    <property type="component" value="Chromosome"/>
</dbReference>
<dbReference type="SMART" id="SM00895">
    <property type="entry name" value="FCD"/>
    <property type="match status" value="1"/>
</dbReference>
<organism evidence="5 6">
    <name type="scientific">Corynebacterium casei LMG S-19264</name>
    <dbReference type="NCBI Taxonomy" id="1285583"/>
    <lineage>
        <taxon>Bacteria</taxon>
        <taxon>Bacillati</taxon>
        <taxon>Actinomycetota</taxon>
        <taxon>Actinomycetes</taxon>
        <taxon>Mycobacteriales</taxon>
        <taxon>Corynebacteriaceae</taxon>
        <taxon>Corynebacterium</taxon>
    </lineage>
</organism>
<dbReference type="Pfam" id="PF00392">
    <property type="entry name" value="GntR"/>
    <property type="match status" value="1"/>
</dbReference>
<sequence>MVFAIVGTMPLSKLQATARVGDQAYDALHNAIVKGEYEAGRRLQIRDLAADLGISVMPVREAIKRLEEVGLVETQPYRGAVVKELSRDELLQIYAVRGLLEVEAARLGALNLEASEIAHLKQLNDKLRDAIKRNDVIEYLNLDEEMLTIVYAASGNVVLMDHIRSLWDRCRFFKIMGARGELSEDIIAKLLEYQPALIEAVEAGDSAAAAQVTQASIESAMQRITVALSH</sequence>
<dbReference type="Gene3D" id="1.20.120.530">
    <property type="entry name" value="GntR ligand-binding domain-like"/>
    <property type="match status" value="1"/>
</dbReference>
<name>A0ABN4CH53_9CORY</name>
<evidence type="ECO:0000256" key="1">
    <source>
        <dbReference type="ARBA" id="ARBA00023015"/>
    </source>
</evidence>
<dbReference type="InterPro" id="IPR036388">
    <property type="entry name" value="WH-like_DNA-bd_sf"/>
</dbReference>
<feature type="domain" description="HTH gntR-type" evidence="4">
    <location>
        <begin position="18"/>
        <end position="85"/>
    </location>
</feature>
<keyword evidence="6" id="KW-1185">Reference proteome</keyword>
<dbReference type="PRINTS" id="PR00033">
    <property type="entry name" value="HTHASNC"/>
</dbReference>
<gene>
    <name evidence="5" type="ORF">CCASEI_09255</name>
</gene>
<dbReference type="InterPro" id="IPR000524">
    <property type="entry name" value="Tscrpt_reg_HTH_GntR"/>
</dbReference>
<dbReference type="Gene3D" id="1.10.10.10">
    <property type="entry name" value="Winged helix-like DNA-binding domain superfamily/Winged helix DNA-binding domain"/>
    <property type="match status" value="1"/>
</dbReference>
<dbReference type="PANTHER" id="PTHR43537:SF5">
    <property type="entry name" value="UXU OPERON TRANSCRIPTIONAL REGULATOR"/>
    <property type="match status" value="1"/>
</dbReference>
<keyword evidence="2" id="KW-0238">DNA-binding</keyword>
<dbReference type="InterPro" id="IPR008920">
    <property type="entry name" value="TF_FadR/GntR_C"/>
</dbReference>
<protein>
    <submittedName>
        <fullName evidence="5">GntR family transcriptional regulator</fullName>
    </submittedName>
</protein>
<evidence type="ECO:0000256" key="3">
    <source>
        <dbReference type="ARBA" id="ARBA00023163"/>
    </source>
</evidence>
<reference evidence="6" key="1">
    <citation type="submission" date="2013-02" db="EMBL/GenBank/DDBJ databases">
        <title>The complete genome sequence of Corynebacterium casei LMG S-19264 (=DSM 44701).</title>
        <authorList>
            <person name="Ruckert C."/>
            <person name="Albersmeier A."/>
            <person name="Kalinowski J."/>
        </authorList>
    </citation>
    <scope>NUCLEOTIDE SEQUENCE [LARGE SCALE GENOMIC DNA]</scope>
    <source>
        <strain evidence="6">LMG S-19264</strain>
    </source>
</reference>
<keyword evidence="1" id="KW-0805">Transcription regulation</keyword>
<dbReference type="EMBL" id="CP004350">
    <property type="protein sequence ID" value="AHI20412.1"/>
    <property type="molecule type" value="Genomic_DNA"/>
</dbReference>
<evidence type="ECO:0000256" key="2">
    <source>
        <dbReference type="ARBA" id="ARBA00023125"/>
    </source>
</evidence>
<dbReference type="SUPFAM" id="SSF46785">
    <property type="entry name" value="Winged helix' DNA-binding domain"/>
    <property type="match status" value="1"/>
</dbReference>
<dbReference type="InterPro" id="IPR000485">
    <property type="entry name" value="AsnC-type_HTH_dom"/>
</dbReference>
<proteinExistence type="predicted"/>
<evidence type="ECO:0000313" key="6">
    <source>
        <dbReference type="Proteomes" id="UP000019226"/>
    </source>
</evidence>
<dbReference type="PROSITE" id="PS50949">
    <property type="entry name" value="HTH_GNTR"/>
    <property type="match status" value="1"/>
</dbReference>
<dbReference type="PANTHER" id="PTHR43537">
    <property type="entry name" value="TRANSCRIPTIONAL REGULATOR, GNTR FAMILY"/>
    <property type="match status" value="1"/>
</dbReference>
<dbReference type="SUPFAM" id="SSF48008">
    <property type="entry name" value="GntR ligand-binding domain-like"/>
    <property type="match status" value="1"/>
</dbReference>
<dbReference type="InterPro" id="IPR036390">
    <property type="entry name" value="WH_DNA-bd_sf"/>
</dbReference>
<dbReference type="CDD" id="cd07377">
    <property type="entry name" value="WHTH_GntR"/>
    <property type="match status" value="1"/>
</dbReference>